<proteinExistence type="predicted"/>
<reference evidence="1" key="1">
    <citation type="submission" date="2014-09" db="EMBL/GenBank/DDBJ databases">
        <authorList>
            <person name="Magalhaes I.L.F."/>
            <person name="Oliveira U."/>
            <person name="Santos F.R."/>
            <person name="Vidigal T.H.D.A."/>
            <person name="Brescovit A.D."/>
            <person name="Santos A.J."/>
        </authorList>
    </citation>
    <scope>NUCLEOTIDE SEQUENCE</scope>
    <source>
        <tissue evidence="1">Shoot tissue taken approximately 20 cm above the soil surface</tissue>
    </source>
</reference>
<accession>A0A0A9ES96</accession>
<sequence length="45" mass="4876">MAPTHRGPHKAQLPIKFSPCSSPSPSLPLCLCTMVEFLSDPRSIP</sequence>
<dbReference type="AlphaFoldDB" id="A0A0A9ES96"/>
<organism evidence="1">
    <name type="scientific">Arundo donax</name>
    <name type="common">Giant reed</name>
    <name type="synonym">Donax arundinaceus</name>
    <dbReference type="NCBI Taxonomy" id="35708"/>
    <lineage>
        <taxon>Eukaryota</taxon>
        <taxon>Viridiplantae</taxon>
        <taxon>Streptophyta</taxon>
        <taxon>Embryophyta</taxon>
        <taxon>Tracheophyta</taxon>
        <taxon>Spermatophyta</taxon>
        <taxon>Magnoliopsida</taxon>
        <taxon>Liliopsida</taxon>
        <taxon>Poales</taxon>
        <taxon>Poaceae</taxon>
        <taxon>PACMAD clade</taxon>
        <taxon>Arundinoideae</taxon>
        <taxon>Arundineae</taxon>
        <taxon>Arundo</taxon>
    </lineage>
</organism>
<dbReference type="EMBL" id="GBRH01198993">
    <property type="protein sequence ID" value="JAD98902.1"/>
    <property type="molecule type" value="Transcribed_RNA"/>
</dbReference>
<evidence type="ECO:0000313" key="1">
    <source>
        <dbReference type="EMBL" id="JAD98902.1"/>
    </source>
</evidence>
<protein>
    <submittedName>
        <fullName evidence="1">Uncharacterized protein</fullName>
    </submittedName>
</protein>
<reference evidence="1" key="2">
    <citation type="journal article" date="2015" name="Data Brief">
        <title>Shoot transcriptome of the giant reed, Arundo donax.</title>
        <authorList>
            <person name="Barrero R.A."/>
            <person name="Guerrero F.D."/>
            <person name="Moolhuijzen P."/>
            <person name="Goolsby J.A."/>
            <person name="Tidwell J."/>
            <person name="Bellgard S.E."/>
            <person name="Bellgard M.I."/>
        </authorList>
    </citation>
    <scope>NUCLEOTIDE SEQUENCE</scope>
    <source>
        <tissue evidence="1">Shoot tissue taken approximately 20 cm above the soil surface</tissue>
    </source>
</reference>
<name>A0A0A9ES96_ARUDO</name>